<accession>A0A1U7INV8</accession>
<evidence type="ECO:0000313" key="2">
    <source>
        <dbReference type="EMBL" id="OKH39048.1"/>
    </source>
</evidence>
<dbReference type="RefSeq" id="WP_073592910.1">
    <property type="nucleotide sequence ID" value="NZ_MRCE01000006.1"/>
</dbReference>
<keyword evidence="1" id="KW-0472">Membrane</keyword>
<keyword evidence="1" id="KW-1133">Transmembrane helix</keyword>
<dbReference type="Gene3D" id="3.20.20.80">
    <property type="entry name" value="Glycosidases"/>
    <property type="match status" value="2"/>
</dbReference>
<dbReference type="STRING" id="454136.NIES2119_07915"/>
<dbReference type="AlphaFoldDB" id="A0A1U7INV8"/>
<proteinExistence type="predicted"/>
<reference evidence="2 3" key="1">
    <citation type="submission" date="2016-11" db="EMBL/GenBank/DDBJ databases">
        <title>Draft Genome Sequences of Nine Cyanobacterial Strains from Diverse Habitats.</title>
        <authorList>
            <person name="Zhu T."/>
            <person name="Hou S."/>
            <person name="Lu X."/>
            <person name="Hess W.R."/>
        </authorList>
    </citation>
    <scope>NUCLEOTIDE SEQUENCE [LARGE SCALE GENOMIC DNA]</scope>
    <source>
        <strain evidence="2 3">IAM M-71</strain>
    </source>
</reference>
<comment type="caution">
    <text evidence="2">The sequence shown here is derived from an EMBL/GenBank/DDBJ whole genome shotgun (WGS) entry which is preliminary data.</text>
</comment>
<dbReference type="InterPro" id="IPR017853">
    <property type="entry name" value="GH"/>
</dbReference>
<gene>
    <name evidence="2" type="ORF">NIES2119_07915</name>
</gene>
<dbReference type="SUPFAM" id="SSF51445">
    <property type="entry name" value="(Trans)glycosidases"/>
    <property type="match status" value="1"/>
</dbReference>
<dbReference type="EMBL" id="MRCE01000006">
    <property type="protein sequence ID" value="OKH39048.1"/>
    <property type="molecule type" value="Genomic_DNA"/>
</dbReference>
<organism evidence="2 3">
    <name type="scientific">[Phormidium ambiguum] IAM M-71</name>
    <dbReference type="NCBI Taxonomy" id="454136"/>
    <lineage>
        <taxon>Bacteria</taxon>
        <taxon>Bacillati</taxon>
        <taxon>Cyanobacteriota</taxon>
        <taxon>Cyanophyceae</taxon>
        <taxon>Oscillatoriophycideae</taxon>
        <taxon>Aerosakkonematales</taxon>
        <taxon>Aerosakkonemataceae</taxon>
        <taxon>Floridanema</taxon>
    </lineage>
</organism>
<dbReference type="OrthoDB" id="9760450at2"/>
<evidence type="ECO:0000313" key="3">
    <source>
        <dbReference type="Proteomes" id="UP000185860"/>
    </source>
</evidence>
<feature type="transmembrane region" description="Helical" evidence="1">
    <location>
        <begin position="5"/>
        <end position="24"/>
    </location>
</feature>
<evidence type="ECO:0008006" key="4">
    <source>
        <dbReference type="Google" id="ProtNLM"/>
    </source>
</evidence>
<evidence type="ECO:0000256" key="1">
    <source>
        <dbReference type="SAM" id="Phobius"/>
    </source>
</evidence>
<protein>
    <recommendedName>
        <fullName evidence="4">Beta-agarase</fullName>
    </recommendedName>
</protein>
<name>A0A1U7INV8_9CYAN</name>
<sequence length="632" mass="73695">MINKLLKFTLIFVLTSIAIIIFVLPKDVIALQNKRLVFDSQTKKEYKWNLSELQPKMPSNWSDFRFLILEMKASSPQRFLLRLHTPQGVTSTYIHPFQNSWIRAAIPLEIFSNAPRRGNDMASLLNNQRAGYFMFNWGPYLQLNEVNSISVAMPEAIEKPVLQIRTMRLSKESPGDAVLEKMPLVDQLGQWKRDNWPGKINNLSQLQAIWKKEEQELQLGNFDYCQYGGYCTTKFKATGFFRVELINGKWWFVDPEGHLFFSTGVNSITPTVITPIANRETLFESMPPENTQTVRVQREQPVTSFYQWNIWRRFGESWQKDWVDLTVRRMQAWGINTIANWSNKLITDAERMPYVLPITGWETKQSYLRFPDVYSPEFIQISDSVAAKLCAIRKNDPFLLGYFIGNEPIWPRRELDIINMILSGQNTATRQELQKFLAQGDTSERRKEFFYRAYEKYLQVVTNAIRKYDPNHLILGFRFAGYAPDQMVKAGHFFDVFTINKYEYILNKEEMQKYAKLSGRPLLIGEFHFGTPGRGMSAGLKQVRDQEQRGVAYRYYVENAAAIPEVIGTHWFQWVDQPSTGRFDGENYNIGLVDITDRPYPELINAMQETHSKLYRIHAGIERAIDQKPITY</sequence>
<dbReference type="Proteomes" id="UP000185860">
    <property type="component" value="Unassembled WGS sequence"/>
</dbReference>
<keyword evidence="1" id="KW-0812">Transmembrane</keyword>